<evidence type="ECO:0000313" key="4">
    <source>
        <dbReference type="EMBL" id="EGF51584.1"/>
    </source>
</evidence>
<evidence type="ECO:0000313" key="5">
    <source>
        <dbReference type="Proteomes" id="UP000003416"/>
    </source>
</evidence>
<keyword evidence="2 4" id="KW-0808">Transferase</keyword>
<dbReference type="Gene3D" id="3.90.550.10">
    <property type="entry name" value="Spore Coat Polysaccharide Biosynthesis Protein SpsA, Chain A"/>
    <property type="match status" value="1"/>
</dbReference>
<keyword evidence="5" id="KW-1185">Reference proteome</keyword>
<dbReference type="Pfam" id="PF00535">
    <property type="entry name" value="Glycos_transf_2"/>
    <property type="match status" value="1"/>
</dbReference>
<name>F3PXK2_9BACE</name>
<dbReference type="SUPFAM" id="SSF53448">
    <property type="entry name" value="Nucleotide-diphospho-sugar transferases"/>
    <property type="match status" value="1"/>
</dbReference>
<dbReference type="GeneID" id="86050871"/>
<comment type="caution">
    <text evidence="4">The sequence shown here is derived from an EMBL/GenBank/DDBJ whole genome shotgun (WGS) entry which is preliminary data.</text>
</comment>
<dbReference type="InterPro" id="IPR001173">
    <property type="entry name" value="Glyco_trans_2-like"/>
</dbReference>
<gene>
    <name evidence="4" type="ORF">HMPREF9446_03500</name>
</gene>
<protein>
    <submittedName>
        <fullName evidence="4">Glycosyltransferase, group 2 family protein</fullName>
    </submittedName>
</protein>
<evidence type="ECO:0000259" key="3">
    <source>
        <dbReference type="Pfam" id="PF00535"/>
    </source>
</evidence>
<organism evidence="4 5">
    <name type="scientific">Bacteroides fluxus YIT 12057</name>
    <dbReference type="NCBI Taxonomy" id="763034"/>
    <lineage>
        <taxon>Bacteria</taxon>
        <taxon>Pseudomonadati</taxon>
        <taxon>Bacteroidota</taxon>
        <taxon>Bacteroidia</taxon>
        <taxon>Bacteroidales</taxon>
        <taxon>Bacteroidaceae</taxon>
        <taxon>Bacteroides</taxon>
    </lineage>
</organism>
<feature type="domain" description="Glycosyltransferase 2-like" evidence="3">
    <location>
        <begin position="8"/>
        <end position="129"/>
    </location>
</feature>
<dbReference type="PANTHER" id="PTHR22916:SF51">
    <property type="entry name" value="GLYCOSYLTRANSFERASE EPSH-RELATED"/>
    <property type="match status" value="1"/>
</dbReference>
<keyword evidence="1" id="KW-0328">Glycosyltransferase</keyword>
<dbReference type="CDD" id="cd00761">
    <property type="entry name" value="Glyco_tranf_GTA_type"/>
    <property type="match status" value="1"/>
</dbReference>
<accession>F3PXK2</accession>
<dbReference type="eggNOG" id="COG1216">
    <property type="taxonomic scope" value="Bacteria"/>
</dbReference>
<evidence type="ECO:0000256" key="1">
    <source>
        <dbReference type="ARBA" id="ARBA00022676"/>
    </source>
</evidence>
<sequence>MEGIIDLSIIIPVYNVERYLVKCLDSIYAIRNINFEVIIVNDGSTDSSSAIIQHYCSLFPQKTIVINKENGGLSSARNAGLKEAQGSYIAFIDSDDFIDSDKIVSVLTNAKEMQLDIIFGDYIYCDEKSCILLTSKRYSMNHMKAYQVYNGLEYWENALNKDQISVEACFQLYNLSFLRKYNLLFKEGIYHEDFLFSYYCIFYAKKVMYVPIAYYYYRQRPGSIMSSAELHYMKQLHKLKIINELLNFKKNHLLELYSWDTVLLATYFDVVRRGKIKNDSLCFSLNECKKITIISRLKKILLPFLGLFAKNVNI</sequence>
<dbReference type="PANTHER" id="PTHR22916">
    <property type="entry name" value="GLYCOSYLTRANSFERASE"/>
    <property type="match status" value="1"/>
</dbReference>
<dbReference type="GO" id="GO:0016758">
    <property type="term" value="F:hexosyltransferase activity"/>
    <property type="evidence" value="ECO:0007669"/>
    <property type="project" value="UniProtKB-ARBA"/>
</dbReference>
<evidence type="ECO:0000256" key="2">
    <source>
        <dbReference type="ARBA" id="ARBA00022679"/>
    </source>
</evidence>
<dbReference type="AlphaFoldDB" id="F3PXK2"/>
<dbReference type="HOGENOM" id="CLU_025996_25_3_10"/>
<reference evidence="4 5" key="1">
    <citation type="submission" date="2011-02" db="EMBL/GenBank/DDBJ databases">
        <authorList>
            <person name="Weinstock G."/>
            <person name="Sodergren E."/>
            <person name="Clifton S."/>
            <person name="Fulton L."/>
            <person name="Fulton B."/>
            <person name="Courtney L."/>
            <person name="Fronick C."/>
            <person name="Harrison M."/>
            <person name="Strong C."/>
            <person name="Farmer C."/>
            <person name="Delahaunty K."/>
            <person name="Markovic C."/>
            <person name="Hall O."/>
            <person name="Minx P."/>
            <person name="Tomlinson C."/>
            <person name="Mitreva M."/>
            <person name="Hou S."/>
            <person name="Chen J."/>
            <person name="Wollam A."/>
            <person name="Pepin K.H."/>
            <person name="Johnson M."/>
            <person name="Bhonagiri V."/>
            <person name="Zhang X."/>
            <person name="Suruliraj S."/>
            <person name="Warren W."/>
            <person name="Chinwalla A."/>
            <person name="Mardis E.R."/>
            <person name="Wilson R.K."/>
        </authorList>
    </citation>
    <scope>NUCLEOTIDE SEQUENCE [LARGE SCALE GENOMIC DNA]</scope>
    <source>
        <strain evidence="4 5">YIT 12057</strain>
    </source>
</reference>
<dbReference type="InterPro" id="IPR029044">
    <property type="entry name" value="Nucleotide-diphossugar_trans"/>
</dbReference>
<dbReference type="RefSeq" id="WP_009126707.1">
    <property type="nucleotide sequence ID" value="NZ_GL882691.1"/>
</dbReference>
<dbReference type="STRING" id="763034.HMPREF9446_03500"/>
<dbReference type="Proteomes" id="UP000003416">
    <property type="component" value="Unassembled WGS sequence"/>
</dbReference>
<proteinExistence type="predicted"/>
<dbReference type="EMBL" id="AFBN01000099">
    <property type="protein sequence ID" value="EGF51584.1"/>
    <property type="molecule type" value="Genomic_DNA"/>
</dbReference>